<keyword evidence="7 9" id="KW-0472">Membrane</keyword>
<evidence type="ECO:0000256" key="6">
    <source>
        <dbReference type="ARBA" id="ARBA00022989"/>
    </source>
</evidence>
<dbReference type="RefSeq" id="WP_244525480.1">
    <property type="nucleotide sequence ID" value="NZ_FNZG01000002.1"/>
</dbReference>
<comment type="similarity">
    <text evidence="2">Belongs to the bacterial sugar transferase family.</text>
</comment>
<keyword evidence="5 9" id="KW-0812">Transmembrane</keyword>
<accession>A0A1I1H7C6</accession>
<protein>
    <submittedName>
        <fullName evidence="11">Sugar transferase involved in LPS biosynthesis (Colanic, teichoic acid)</fullName>
    </submittedName>
</protein>
<sequence>MAYDMIPFAVVLPRLSWVRLSWARNAWASLAGLRGRPDGKRLLDVTLVLLALPVWGPLLLALVGLLRLRQGPGVFFLHPRIGRDGREFRMIKLRTMVPDAPDRLAPLLADPRIGAHWARHAKLPEDPRRTPLGRWLRDTSLDELPQMINVLLGQMSLVGPRPVPQSEFAAQYSGASARAYLSLRPGVSGLWQVTARGGSYDRRLALDCYYADSRSLMLDLRILLRTFGTVWNGTGA</sequence>
<evidence type="ECO:0000256" key="9">
    <source>
        <dbReference type="SAM" id="Phobius"/>
    </source>
</evidence>
<dbReference type="GO" id="GO:0005886">
    <property type="term" value="C:plasma membrane"/>
    <property type="evidence" value="ECO:0007669"/>
    <property type="project" value="UniProtKB-SubCell"/>
</dbReference>
<evidence type="ECO:0000259" key="10">
    <source>
        <dbReference type="Pfam" id="PF02397"/>
    </source>
</evidence>
<evidence type="ECO:0000256" key="8">
    <source>
        <dbReference type="ARBA" id="ARBA00023169"/>
    </source>
</evidence>
<dbReference type="EMBL" id="FOLX01000001">
    <property type="protein sequence ID" value="SFC17958.1"/>
    <property type="molecule type" value="Genomic_DNA"/>
</dbReference>
<dbReference type="Pfam" id="PF02397">
    <property type="entry name" value="Bac_transf"/>
    <property type="match status" value="1"/>
</dbReference>
<evidence type="ECO:0000256" key="2">
    <source>
        <dbReference type="ARBA" id="ARBA00006464"/>
    </source>
</evidence>
<keyword evidence="12" id="KW-1185">Reference proteome</keyword>
<evidence type="ECO:0000256" key="5">
    <source>
        <dbReference type="ARBA" id="ARBA00022692"/>
    </source>
</evidence>
<dbReference type="PANTHER" id="PTHR30576:SF4">
    <property type="entry name" value="UNDECAPRENYL-PHOSPHATE GALACTOSE PHOSPHOTRANSFERASE"/>
    <property type="match status" value="1"/>
</dbReference>
<dbReference type="GO" id="GO:0016780">
    <property type="term" value="F:phosphotransferase activity, for other substituted phosphate groups"/>
    <property type="evidence" value="ECO:0007669"/>
    <property type="project" value="TreeGrafter"/>
</dbReference>
<dbReference type="STRING" id="517719.SAMN05421762_0088"/>
<keyword evidence="6 9" id="KW-1133">Transmembrane helix</keyword>
<evidence type="ECO:0000256" key="1">
    <source>
        <dbReference type="ARBA" id="ARBA00004236"/>
    </source>
</evidence>
<evidence type="ECO:0000313" key="11">
    <source>
        <dbReference type="EMBL" id="SFC17958.1"/>
    </source>
</evidence>
<reference evidence="11 12" key="1">
    <citation type="submission" date="2016-10" db="EMBL/GenBank/DDBJ databases">
        <authorList>
            <person name="de Groot N.N."/>
        </authorList>
    </citation>
    <scope>NUCLEOTIDE SEQUENCE [LARGE SCALE GENOMIC DNA]</scope>
    <source>
        <strain evidence="11 12">DSM 29619</strain>
    </source>
</reference>
<proteinExistence type="inferred from homology"/>
<name>A0A1I1H7C6_9RHOB</name>
<keyword evidence="3" id="KW-1003">Cell membrane</keyword>
<dbReference type="AlphaFoldDB" id="A0A1I1H7C6"/>
<evidence type="ECO:0000256" key="7">
    <source>
        <dbReference type="ARBA" id="ARBA00023136"/>
    </source>
</evidence>
<dbReference type="PANTHER" id="PTHR30576">
    <property type="entry name" value="COLANIC BIOSYNTHESIS UDP-GLUCOSE LIPID CARRIER TRANSFERASE"/>
    <property type="match status" value="1"/>
</dbReference>
<evidence type="ECO:0000256" key="3">
    <source>
        <dbReference type="ARBA" id="ARBA00022475"/>
    </source>
</evidence>
<organism evidence="11 12">
    <name type="scientific">Pseudooceanicola nitratireducens</name>
    <dbReference type="NCBI Taxonomy" id="517719"/>
    <lineage>
        <taxon>Bacteria</taxon>
        <taxon>Pseudomonadati</taxon>
        <taxon>Pseudomonadota</taxon>
        <taxon>Alphaproteobacteria</taxon>
        <taxon>Rhodobacterales</taxon>
        <taxon>Paracoccaceae</taxon>
        <taxon>Pseudooceanicola</taxon>
    </lineage>
</organism>
<comment type="subcellular location">
    <subcellularLocation>
        <location evidence="1">Cell membrane</location>
    </subcellularLocation>
</comment>
<feature type="domain" description="Bacterial sugar transferase" evidence="10">
    <location>
        <begin position="40"/>
        <end position="231"/>
    </location>
</feature>
<evidence type="ECO:0000313" key="12">
    <source>
        <dbReference type="Proteomes" id="UP000231644"/>
    </source>
</evidence>
<dbReference type="Proteomes" id="UP000231644">
    <property type="component" value="Unassembled WGS sequence"/>
</dbReference>
<evidence type="ECO:0000256" key="4">
    <source>
        <dbReference type="ARBA" id="ARBA00022679"/>
    </source>
</evidence>
<feature type="transmembrane region" description="Helical" evidence="9">
    <location>
        <begin position="47"/>
        <end position="68"/>
    </location>
</feature>
<keyword evidence="8" id="KW-0270">Exopolysaccharide synthesis</keyword>
<dbReference type="GO" id="GO:0000271">
    <property type="term" value="P:polysaccharide biosynthetic process"/>
    <property type="evidence" value="ECO:0007669"/>
    <property type="project" value="UniProtKB-KW"/>
</dbReference>
<keyword evidence="4 11" id="KW-0808">Transferase</keyword>
<dbReference type="InterPro" id="IPR003362">
    <property type="entry name" value="Bact_transf"/>
</dbReference>
<gene>
    <name evidence="11" type="ORF">SAMN05421762_0088</name>
</gene>